<keyword evidence="9" id="KW-1185">Reference proteome</keyword>
<dbReference type="SUPFAM" id="SSF46894">
    <property type="entry name" value="C-terminal effector domain of the bipartite response regulators"/>
    <property type="match status" value="1"/>
</dbReference>
<dbReference type="PANTHER" id="PTHR43214:SF41">
    <property type="entry name" value="NITRATE_NITRITE RESPONSE REGULATOR PROTEIN NARP"/>
    <property type="match status" value="1"/>
</dbReference>
<dbReference type="Gene3D" id="3.40.50.2300">
    <property type="match status" value="1"/>
</dbReference>
<evidence type="ECO:0000256" key="3">
    <source>
        <dbReference type="ARBA" id="ARBA00023125"/>
    </source>
</evidence>
<sequence length="228" mass="24868">MKETRGKTPQPKKVLIVDDHALVSEGIAQLIEARSGLTVCGTAANAHEGFDLVAKTRPDLVIVDLSLPGKSGLELIKDIHASYPEIAILTLSMHEESMYAERALRAGARGYLMKSEGGQRLLEGIQRVLDGGMFVSEAVATRVLERFSGRRAKPTLNPVESLSDREFEVFQLIGRGLGTRHIADQLHLSIKTVEAYRGSLKEKLKLASGPELVHYAISWQQSQAVASA</sequence>
<evidence type="ECO:0000256" key="4">
    <source>
        <dbReference type="ARBA" id="ARBA00023163"/>
    </source>
</evidence>
<evidence type="ECO:0000259" key="7">
    <source>
        <dbReference type="PROSITE" id="PS50110"/>
    </source>
</evidence>
<dbReference type="SUPFAM" id="SSF52172">
    <property type="entry name" value="CheY-like"/>
    <property type="match status" value="1"/>
</dbReference>
<dbReference type="InterPro" id="IPR039420">
    <property type="entry name" value="WalR-like"/>
</dbReference>
<dbReference type="InterPro" id="IPR011006">
    <property type="entry name" value="CheY-like_superfamily"/>
</dbReference>
<gene>
    <name evidence="8" type="primary">nreC</name>
    <name evidence="8" type="ORF">MAMT_01344</name>
</gene>
<dbReference type="InterPro" id="IPR016032">
    <property type="entry name" value="Sig_transdc_resp-reg_C-effctor"/>
</dbReference>
<dbReference type="InterPro" id="IPR058245">
    <property type="entry name" value="NreC/VraR/RcsB-like_REC"/>
</dbReference>
<dbReference type="InterPro" id="IPR001789">
    <property type="entry name" value="Sig_transdc_resp-reg_receiver"/>
</dbReference>
<keyword evidence="2" id="KW-0805">Transcription regulation</keyword>
<dbReference type="PROSITE" id="PS00622">
    <property type="entry name" value="HTH_LUXR_1"/>
    <property type="match status" value="1"/>
</dbReference>
<evidence type="ECO:0000256" key="1">
    <source>
        <dbReference type="ARBA" id="ARBA00022553"/>
    </source>
</evidence>
<dbReference type="RefSeq" id="WP_142660194.1">
    <property type="nucleotide sequence ID" value="NZ_CABFVA020000072.1"/>
</dbReference>
<evidence type="ECO:0000313" key="9">
    <source>
        <dbReference type="Proteomes" id="UP000334923"/>
    </source>
</evidence>
<dbReference type="EMBL" id="CABFVA020000072">
    <property type="protein sequence ID" value="VVM06635.1"/>
    <property type="molecule type" value="Genomic_DNA"/>
</dbReference>
<dbReference type="SMART" id="SM00448">
    <property type="entry name" value="REC"/>
    <property type="match status" value="1"/>
</dbReference>
<evidence type="ECO:0000256" key="2">
    <source>
        <dbReference type="ARBA" id="ARBA00023015"/>
    </source>
</evidence>
<dbReference type="AlphaFoldDB" id="A0A5E6MB45"/>
<dbReference type="CDD" id="cd06170">
    <property type="entry name" value="LuxR_C_like"/>
    <property type="match status" value="1"/>
</dbReference>
<evidence type="ECO:0000256" key="5">
    <source>
        <dbReference type="PROSITE-ProRule" id="PRU00169"/>
    </source>
</evidence>
<feature type="modified residue" description="4-aspartylphosphate" evidence="5">
    <location>
        <position position="64"/>
    </location>
</feature>
<accession>A0A5E6MB45</accession>
<evidence type="ECO:0000259" key="6">
    <source>
        <dbReference type="PROSITE" id="PS50043"/>
    </source>
</evidence>
<dbReference type="GO" id="GO:0006355">
    <property type="term" value="P:regulation of DNA-templated transcription"/>
    <property type="evidence" value="ECO:0007669"/>
    <property type="project" value="InterPro"/>
</dbReference>
<proteinExistence type="predicted"/>
<feature type="domain" description="Response regulatory" evidence="7">
    <location>
        <begin position="13"/>
        <end position="129"/>
    </location>
</feature>
<keyword evidence="1 5" id="KW-0597">Phosphoprotein</keyword>
<dbReference type="SMART" id="SM00421">
    <property type="entry name" value="HTH_LUXR"/>
    <property type="match status" value="1"/>
</dbReference>
<evidence type="ECO:0000313" key="8">
    <source>
        <dbReference type="EMBL" id="VVM06635.1"/>
    </source>
</evidence>
<protein>
    <submittedName>
        <fullName evidence="8">Oxygen regulatory protein NreC</fullName>
    </submittedName>
</protein>
<dbReference type="GO" id="GO:0000160">
    <property type="term" value="P:phosphorelay signal transduction system"/>
    <property type="evidence" value="ECO:0007669"/>
    <property type="project" value="InterPro"/>
</dbReference>
<dbReference type="PANTHER" id="PTHR43214">
    <property type="entry name" value="TWO-COMPONENT RESPONSE REGULATOR"/>
    <property type="match status" value="1"/>
</dbReference>
<dbReference type="Pfam" id="PF00196">
    <property type="entry name" value="GerE"/>
    <property type="match status" value="1"/>
</dbReference>
<dbReference type="CDD" id="cd17535">
    <property type="entry name" value="REC_NarL-like"/>
    <property type="match status" value="1"/>
</dbReference>
<dbReference type="PRINTS" id="PR00038">
    <property type="entry name" value="HTHLUXR"/>
</dbReference>
<reference evidence="8 9" key="1">
    <citation type="submission" date="2019-09" db="EMBL/GenBank/DDBJ databases">
        <authorList>
            <person name="Cremers G."/>
        </authorList>
    </citation>
    <scope>NUCLEOTIDE SEQUENCE [LARGE SCALE GENOMIC DNA]</scope>
    <source>
        <strain evidence="8">4A</strain>
    </source>
</reference>
<dbReference type="OrthoDB" id="191163at2"/>
<dbReference type="GO" id="GO:0003677">
    <property type="term" value="F:DNA binding"/>
    <property type="evidence" value="ECO:0007669"/>
    <property type="project" value="UniProtKB-KW"/>
</dbReference>
<keyword evidence="3" id="KW-0238">DNA-binding</keyword>
<name>A0A5E6MB45_9BACT</name>
<organism evidence="8 9">
    <name type="scientific">Methylacidimicrobium tartarophylax</name>
    <dbReference type="NCBI Taxonomy" id="1041768"/>
    <lineage>
        <taxon>Bacteria</taxon>
        <taxon>Pseudomonadati</taxon>
        <taxon>Verrucomicrobiota</taxon>
        <taxon>Methylacidimicrobium</taxon>
    </lineage>
</organism>
<keyword evidence="4" id="KW-0804">Transcription</keyword>
<dbReference type="PROSITE" id="PS50043">
    <property type="entry name" value="HTH_LUXR_2"/>
    <property type="match status" value="1"/>
</dbReference>
<dbReference type="Proteomes" id="UP000334923">
    <property type="component" value="Unassembled WGS sequence"/>
</dbReference>
<dbReference type="InterPro" id="IPR000792">
    <property type="entry name" value="Tscrpt_reg_LuxR_C"/>
</dbReference>
<dbReference type="PROSITE" id="PS50110">
    <property type="entry name" value="RESPONSE_REGULATORY"/>
    <property type="match status" value="1"/>
</dbReference>
<feature type="domain" description="HTH luxR-type" evidence="6">
    <location>
        <begin position="155"/>
        <end position="220"/>
    </location>
</feature>
<dbReference type="Pfam" id="PF00072">
    <property type="entry name" value="Response_reg"/>
    <property type="match status" value="1"/>
</dbReference>